<feature type="domain" description="SusD-like N-terminal" evidence="7">
    <location>
        <begin position="26"/>
        <end position="232"/>
    </location>
</feature>
<keyword evidence="5" id="KW-0998">Cell outer membrane</keyword>
<dbReference type="PROSITE" id="PS51257">
    <property type="entry name" value="PROKAR_LIPOPROTEIN"/>
    <property type="match status" value="1"/>
</dbReference>
<comment type="similarity">
    <text evidence="2">Belongs to the SusD family.</text>
</comment>
<comment type="subcellular location">
    <subcellularLocation>
        <location evidence="1">Cell outer membrane</location>
    </subcellularLocation>
</comment>
<accession>A0A1H3XNV5</accession>
<name>A0A1H3XNV5_9BACT</name>
<evidence type="ECO:0000259" key="6">
    <source>
        <dbReference type="Pfam" id="PF07980"/>
    </source>
</evidence>
<reference evidence="8 9" key="1">
    <citation type="submission" date="2016-10" db="EMBL/GenBank/DDBJ databases">
        <authorList>
            <person name="de Groot N.N."/>
        </authorList>
    </citation>
    <scope>NUCLEOTIDE SEQUENCE [LARGE SCALE GENOMIC DNA]</scope>
    <source>
        <strain evidence="8 9">Vu-144</strain>
    </source>
</reference>
<dbReference type="GO" id="GO:0009279">
    <property type="term" value="C:cell outer membrane"/>
    <property type="evidence" value="ECO:0007669"/>
    <property type="project" value="UniProtKB-SubCell"/>
</dbReference>
<dbReference type="AlphaFoldDB" id="A0A1H3XNV5"/>
<dbReference type="STRING" id="551991.SAMN05192529_1062"/>
<dbReference type="Pfam" id="PF07980">
    <property type="entry name" value="SusD_RagB"/>
    <property type="match status" value="1"/>
</dbReference>
<evidence type="ECO:0000256" key="3">
    <source>
        <dbReference type="ARBA" id="ARBA00022729"/>
    </source>
</evidence>
<evidence type="ECO:0000256" key="5">
    <source>
        <dbReference type="ARBA" id="ARBA00023237"/>
    </source>
</evidence>
<dbReference type="OrthoDB" id="5694214at2"/>
<evidence type="ECO:0000313" key="8">
    <source>
        <dbReference type="EMBL" id="SEA00591.1"/>
    </source>
</evidence>
<dbReference type="InterPro" id="IPR033985">
    <property type="entry name" value="SusD-like_N"/>
</dbReference>
<keyword evidence="9" id="KW-1185">Reference proteome</keyword>
<evidence type="ECO:0000256" key="1">
    <source>
        <dbReference type="ARBA" id="ARBA00004442"/>
    </source>
</evidence>
<organism evidence="8 9">
    <name type="scientific">Arachidicoccus rhizosphaerae</name>
    <dbReference type="NCBI Taxonomy" id="551991"/>
    <lineage>
        <taxon>Bacteria</taxon>
        <taxon>Pseudomonadati</taxon>
        <taxon>Bacteroidota</taxon>
        <taxon>Chitinophagia</taxon>
        <taxon>Chitinophagales</taxon>
        <taxon>Chitinophagaceae</taxon>
        <taxon>Arachidicoccus</taxon>
    </lineage>
</organism>
<dbReference type="RefSeq" id="WP_091395417.1">
    <property type="nucleotide sequence ID" value="NZ_FNQY01000006.1"/>
</dbReference>
<proteinExistence type="inferred from homology"/>
<dbReference type="InterPro" id="IPR011990">
    <property type="entry name" value="TPR-like_helical_dom_sf"/>
</dbReference>
<sequence>MNSILTKSLIGAFLAGSVMMGCSKILDEEPRSIFTPEYFKTKAGVEGGITAMYANLRYVYGNGYYYNASETGTDEATWGQNSDANIKDLDLTGVGQVTPSSSRSDVLWNTAFGDINTANGVIENATLVNTEKAGTSDTIPTSLIAEAMFFRAFDYFSLVQTFGGVPLDLGAGELKFNTTTVRTSVRNTVPEVYTKAVFKDLTEAVADLPDNPRVKGGVTKTVARLYLAKAYLTYGWWLQNPNNIPTYPAADRKDPDGHDAAWYFQQAYNVATTAINNPGPFGLEPTFYDVNLGTNDRNMEILLYADHTESSETYNGGSLTYSSGSSPDNFAGWFPTWNYTTIRSGNDASWSATTSSVQREAVQSLGRPWTMMVPPLAVFTKTFADKTSDSRFDGTFVTVYRGNWAKGGVAAATLYNANSLPIENGDPVLSFVTPGSYTGSISYPSDAGKSNVGAGTLPNRSDFVISLDDLNRIAYPGNWKLGPYRTDNGTGLGQPNAGSTRPYNIAKFSELYFIAAEAAVKGAASLSGMTARDLINVIRARAGKWTFNLAENQTEIADNSAAMVAATPATITIDYILAERSREYFGEGYRWLDLVRTQKLAELGGTYQIAGTNWYDHSPKTFTRDYGANNYLYLRPVPQGEMDALQMSDADKAAYQNPGYE</sequence>
<dbReference type="Pfam" id="PF14322">
    <property type="entry name" value="SusD-like_3"/>
    <property type="match status" value="1"/>
</dbReference>
<dbReference type="Proteomes" id="UP000199041">
    <property type="component" value="Unassembled WGS sequence"/>
</dbReference>
<evidence type="ECO:0000259" key="7">
    <source>
        <dbReference type="Pfam" id="PF14322"/>
    </source>
</evidence>
<evidence type="ECO:0000256" key="2">
    <source>
        <dbReference type="ARBA" id="ARBA00006275"/>
    </source>
</evidence>
<feature type="domain" description="RagB/SusD" evidence="6">
    <location>
        <begin position="488"/>
        <end position="660"/>
    </location>
</feature>
<dbReference type="SUPFAM" id="SSF48452">
    <property type="entry name" value="TPR-like"/>
    <property type="match status" value="1"/>
</dbReference>
<keyword evidence="4" id="KW-0472">Membrane</keyword>
<evidence type="ECO:0000313" key="9">
    <source>
        <dbReference type="Proteomes" id="UP000199041"/>
    </source>
</evidence>
<protein>
    <submittedName>
        <fullName evidence="8">Starch-binding associating with outer membrane</fullName>
    </submittedName>
</protein>
<keyword evidence="3" id="KW-0732">Signal</keyword>
<gene>
    <name evidence="8" type="ORF">SAMN05192529_1062</name>
</gene>
<dbReference type="EMBL" id="FNQY01000006">
    <property type="protein sequence ID" value="SEA00591.1"/>
    <property type="molecule type" value="Genomic_DNA"/>
</dbReference>
<dbReference type="Gene3D" id="1.25.40.390">
    <property type="match status" value="1"/>
</dbReference>
<evidence type="ECO:0000256" key="4">
    <source>
        <dbReference type="ARBA" id="ARBA00023136"/>
    </source>
</evidence>
<dbReference type="InterPro" id="IPR012944">
    <property type="entry name" value="SusD_RagB_dom"/>
</dbReference>